<dbReference type="GO" id="GO:0015108">
    <property type="term" value="F:chloride transmembrane transporter activity"/>
    <property type="evidence" value="ECO:0007669"/>
    <property type="project" value="InterPro"/>
</dbReference>
<dbReference type="PANTHER" id="PTHR43427">
    <property type="entry name" value="CHLORIDE CHANNEL PROTEIN CLC-E"/>
    <property type="match status" value="1"/>
</dbReference>
<dbReference type="InterPro" id="IPR014743">
    <property type="entry name" value="Cl-channel_core"/>
</dbReference>
<dbReference type="Pfam" id="PF00654">
    <property type="entry name" value="Voltage_CLC"/>
    <property type="match status" value="1"/>
</dbReference>
<sequence>MKDQTGSAGKYLLIFLKWAVLACVVGTAAGLVGAAFYFALGFVTQVRTDFPVLVLFLPLAGLLIVFLYRAAGIEKSRGTNLVLLAVRSEEKVPFRMAPLIFTGTLLTHLFGGSAGREGAALQLGGSIAAQLGRWFRLDAKDMHIITMCGMSACFAALFGTPIAAAVFSMEVVSVGVMYYAALVPCAIASVLAAQLAGWLGAARTQFTISEIPAVGVIPILQVLLLAALCAAVSILFCAALKGASQAYRRLLPNQYARAAAGGGIVVLLAFLLQTGDYLGAGVPVIQQAMAGQAEPEAFALKIVFTAVTIGAGFKGGEIVPSFFVGATFGCFFGGLIGLSPSFSAALGLVALFCGVTNCPLSSLLMSFELFASSSADAAAAGAAAGSGVFFLLAVAVSYMLSGYFGLYSKQKIIYSKYSPRFINTESI</sequence>
<feature type="transmembrane region" description="Helical" evidence="5">
    <location>
        <begin position="50"/>
        <end position="71"/>
    </location>
</feature>
<evidence type="ECO:0000313" key="6">
    <source>
        <dbReference type="EMBL" id="RAQ28213.1"/>
    </source>
</evidence>
<evidence type="ECO:0000256" key="2">
    <source>
        <dbReference type="ARBA" id="ARBA00022692"/>
    </source>
</evidence>
<feature type="transmembrane region" description="Helical" evidence="5">
    <location>
        <begin position="179"/>
        <end position="199"/>
    </location>
</feature>
<name>A0A328U9S0_9FIRM</name>
<feature type="transmembrane region" description="Helical" evidence="5">
    <location>
        <begin position="318"/>
        <end position="338"/>
    </location>
</feature>
<feature type="transmembrane region" description="Helical" evidence="5">
    <location>
        <begin position="219"/>
        <end position="243"/>
    </location>
</feature>
<protein>
    <submittedName>
        <fullName evidence="6">Chloride channel protein</fullName>
    </submittedName>
</protein>
<dbReference type="Proteomes" id="UP000249377">
    <property type="component" value="Unassembled WGS sequence"/>
</dbReference>
<evidence type="ECO:0000313" key="7">
    <source>
        <dbReference type="Proteomes" id="UP000249377"/>
    </source>
</evidence>
<comment type="subcellular location">
    <subcellularLocation>
        <location evidence="1">Membrane</location>
        <topology evidence="1">Multi-pass membrane protein</topology>
    </subcellularLocation>
</comment>
<evidence type="ECO:0000256" key="1">
    <source>
        <dbReference type="ARBA" id="ARBA00004141"/>
    </source>
</evidence>
<dbReference type="SUPFAM" id="SSF81340">
    <property type="entry name" value="Clc chloride channel"/>
    <property type="match status" value="1"/>
</dbReference>
<proteinExistence type="predicted"/>
<gene>
    <name evidence="6" type="ORF">DPQ25_10230</name>
</gene>
<dbReference type="PANTHER" id="PTHR43427:SF12">
    <property type="entry name" value="CHLORIDE TRANSPORTER"/>
    <property type="match status" value="1"/>
</dbReference>
<organism evidence="6 7">
    <name type="scientific">Hydrogeniiclostridium mannosilyticum</name>
    <dbReference type="NCBI Taxonomy" id="2764322"/>
    <lineage>
        <taxon>Bacteria</taxon>
        <taxon>Bacillati</taxon>
        <taxon>Bacillota</taxon>
        <taxon>Clostridia</taxon>
        <taxon>Eubacteriales</taxon>
        <taxon>Acutalibacteraceae</taxon>
        <taxon>Hydrogeniiclostridium</taxon>
    </lineage>
</organism>
<feature type="transmembrane region" description="Helical" evidence="5">
    <location>
        <begin position="144"/>
        <end position="167"/>
    </location>
</feature>
<feature type="transmembrane region" description="Helical" evidence="5">
    <location>
        <begin position="379"/>
        <end position="406"/>
    </location>
</feature>
<dbReference type="Gene3D" id="1.10.3080.10">
    <property type="entry name" value="Clc chloride channel"/>
    <property type="match status" value="1"/>
</dbReference>
<keyword evidence="4 5" id="KW-0472">Membrane</keyword>
<keyword evidence="7" id="KW-1185">Reference proteome</keyword>
<evidence type="ECO:0000256" key="3">
    <source>
        <dbReference type="ARBA" id="ARBA00022989"/>
    </source>
</evidence>
<dbReference type="GO" id="GO:0016020">
    <property type="term" value="C:membrane"/>
    <property type="evidence" value="ECO:0007669"/>
    <property type="project" value="UniProtKB-SubCell"/>
</dbReference>
<feature type="transmembrane region" description="Helical" evidence="5">
    <location>
        <begin position="12"/>
        <end position="38"/>
    </location>
</feature>
<evidence type="ECO:0000256" key="5">
    <source>
        <dbReference type="SAM" id="Phobius"/>
    </source>
</evidence>
<dbReference type="InterPro" id="IPR001807">
    <property type="entry name" value="ClC"/>
</dbReference>
<feature type="transmembrane region" description="Helical" evidence="5">
    <location>
        <begin position="255"/>
        <end position="272"/>
    </location>
</feature>
<accession>A0A328U9S0</accession>
<feature type="transmembrane region" description="Helical" evidence="5">
    <location>
        <begin position="92"/>
        <end position="111"/>
    </location>
</feature>
<reference evidence="6 7" key="1">
    <citation type="submission" date="2018-06" db="EMBL/GenBank/DDBJ databases">
        <title>Noncontiguous genome sequence of Ruminococcaceae bacterium ASD2818.</title>
        <authorList>
            <person name="Chaplin A.V."/>
            <person name="Sokolova S.R."/>
            <person name="Kochetkova T.O."/>
            <person name="Goltsov A.Y."/>
            <person name="Trofimov D.Y."/>
            <person name="Efimov B.A."/>
        </authorList>
    </citation>
    <scope>NUCLEOTIDE SEQUENCE [LARGE SCALE GENOMIC DNA]</scope>
    <source>
        <strain evidence="6 7">ASD2818</strain>
    </source>
</reference>
<dbReference type="AlphaFoldDB" id="A0A328U9S0"/>
<dbReference type="EMBL" id="QLYR01000007">
    <property type="protein sequence ID" value="RAQ28213.1"/>
    <property type="molecule type" value="Genomic_DNA"/>
</dbReference>
<comment type="caution">
    <text evidence="6">The sequence shown here is derived from an EMBL/GenBank/DDBJ whole genome shotgun (WGS) entry which is preliminary data.</text>
</comment>
<keyword evidence="2 5" id="KW-0812">Transmembrane</keyword>
<evidence type="ECO:0000256" key="4">
    <source>
        <dbReference type="ARBA" id="ARBA00023136"/>
    </source>
</evidence>
<keyword evidence="3 5" id="KW-1133">Transmembrane helix</keyword>
<dbReference type="InterPro" id="IPR050368">
    <property type="entry name" value="ClC-type_chloride_channel"/>
</dbReference>
<feature type="transmembrane region" description="Helical" evidence="5">
    <location>
        <begin position="345"/>
        <end position="367"/>
    </location>
</feature>